<reference evidence="1" key="1">
    <citation type="journal article" date="2015" name="Nature">
        <title>Complex archaea that bridge the gap between prokaryotes and eukaryotes.</title>
        <authorList>
            <person name="Spang A."/>
            <person name="Saw J.H."/>
            <person name="Jorgensen S.L."/>
            <person name="Zaremba-Niedzwiedzka K."/>
            <person name="Martijn J."/>
            <person name="Lind A.E."/>
            <person name="van Eijk R."/>
            <person name="Schleper C."/>
            <person name="Guy L."/>
            <person name="Ettema T.J."/>
        </authorList>
    </citation>
    <scope>NUCLEOTIDE SEQUENCE</scope>
</reference>
<gene>
    <name evidence="1" type="ORF">LCGC14_2316450</name>
</gene>
<sequence>MVTDQQVRRLRMFIKRQKAKATAAAKAGMDEKTARKYLRHGQLPSQCRKAHTWRTRPG</sequence>
<proteinExistence type="predicted"/>
<comment type="caution">
    <text evidence="1">The sequence shown here is derived from an EMBL/GenBank/DDBJ whole genome shotgun (WGS) entry which is preliminary data.</text>
</comment>
<dbReference type="EMBL" id="LAZR01032988">
    <property type="protein sequence ID" value="KKL49346.1"/>
    <property type="molecule type" value="Genomic_DNA"/>
</dbReference>
<protein>
    <recommendedName>
        <fullName evidence="2">IS21 family transposase</fullName>
    </recommendedName>
</protein>
<evidence type="ECO:0008006" key="2">
    <source>
        <dbReference type="Google" id="ProtNLM"/>
    </source>
</evidence>
<accession>A0A0F9D6M9</accession>
<organism evidence="1">
    <name type="scientific">marine sediment metagenome</name>
    <dbReference type="NCBI Taxonomy" id="412755"/>
    <lineage>
        <taxon>unclassified sequences</taxon>
        <taxon>metagenomes</taxon>
        <taxon>ecological metagenomes</taxon>
    </lineage>
</organism>
<feature type="non-terminal residue" evidence="1">
    <location>
        <position position="58"/>
    </location>
</feature>
<dbReference type="AlphaFoldDB" id="A0A0F9D6M9"/>
<evidence type="ECO:0000313" key="1">
    <source>
        <dbReference type="EMBL" id="KKL49346.1"/>
    </source>
</evidence>
<name>A0A0F9D6M9_9ZZZZ</name>